<proteinExistence type="predicted"/>
<evidence type="ECO:0000313" key="1">
    <source>
        <dbReference type="EMBL" id="KAI8016468.1"/>
    </source>
</evidence>
<dbReference type="Proteomes" id="UP001060215">
    <property type="component" value="Chromosome 4"/>
</dbReference>
<dbReference type="EMBL" id="CM045761">
    <property type="protein sequence ID" value="KAI8016468.1"/>
    <property type="molecule type" value="Genomic_DNA"/>
</dbReference>
<keyword evidence="2" id="KW-1185">Reference proteome</keyword>
<sequence length="437" mass="48299">MEDDDDESTRERKRGERIVLACFSCLISSVFVDNRLSQRNLSSNSSIFNLYCGEKKRIYLFWSFFGDYRVLGVDIIVVQQQDGTFRSAPWSNASAVLNDSGSLVVTRQDSSISDNNNVISERNNGNLREQEGGVSNGEVQLQDEHVALGVDLSEMTESDSERRFYEFPDDQSSLDDSGELAEYGSNRWSYTDSTHLLIETNTDILQLSTPQFHLGPGQEADFVEGNADLGEETWAADYLGDLGTSAPEVASENSCSVSNAGNAVKQLMEVCEGDGSIFCRVQEVENVAHQNKTLCQCHNEELEEQVDKTPAVEVDANVAHKDLLLKMNAVKGDCGTSDKMEAASLIHFEGSKHSNTLPVTLSEEVFVDSESGSQNFSSTTPTSSSGVNLSISNFLRTNCPHLLGANSITTNLKEGQNMVDAHIYLWKWNARNCNFRR</sequence>
<comment type="caution">
    <text evidence="1">The sequence shown here is derived from an EMBL/GenBank/DDBJ whole genome shotgun (WGS) entry which is preliminary data.</text>
</comment>
<evidence type="ECO:0000313" key="2">
    <source>
        <dbReference type="Proteomes" id="UP001060215"/>
    </source>
</evidence>
<gene>
    <name evidence="1" type="ORF">LOK49_LG05G00578</name>
</gene>
<reference evidence="1 2" key="1">
    <citation type="journal article" date="2022" name="Plant J.">
        <title>Chromosome-level genome of Camellia lanceoleosa provides a valuable resource for understanding genome evolution and self-incompatibility.</title>
        <authorList>
            <person name="Gong W."/>
            <person name="Xiao S."/>
            <person name="Wang L."/>
            <person name="Liao Z."/>
            <person name="Chang Y."/>
            <person name="Mo W."/>
            <person name="Hu G."/>
            <person name="Li W."/>
            <person name="Zhao G."/>
            <person name="Zhu H."/>
            <person name="Hu X."/>
            <person name="Ji K."/>
            <person name="Xiang X."/>
            <person name="Song Q."/>
            <person name="Yuan D."/>
            <person name="Jin S."/>
            <person name="Zhang L."/>
        </authorList>
    </citation>
    <scope>NUCLEOTIDE SEQUENCE [LARGE SCALE GENOMIC DNA]</scope>
    <source>
        <strain evidence="1">SQ_2022a</strain>
    </source>
</reference>
<organism evidence="1 2">
    <name type="scientific">Camellia lanceoleosa</name>
    <dbReference type="NCBI Taxonomy" id="1840588"/>
    <lineage>
        <taxon>Eukaryota</taxon>
        <taxon>Viridiplantae</taxon>
        <taxon>Streptophyta</taxon>
        <taxon>Embryophyta</taxon>
        <taxon>Tracheophyta</taxon>
        <taxon>Spermatophyta</taxon>
        <taxon>Magnoliopsida</taxon>
        <taxon>eudicotyledons</taxon>
        <taxon>Gunneridae</taxon>
        <taxon>Pentapetalae</taxon>
        <taxon>asterids</taxon>
        <taxon>Ericales</taxon>
        <taxon>Theaceae</taxon>
        <taxon>Camellia</taxon>
    </lineage>
</organism>
<accession>A0ACC0HUU4</accession>
<name>A0ACC0HUU4_9ERIC</name>
<protein>
    <submittedName>
        <fullName evidence="1">Phosphatidate phosphatase PAH1</fullName>
    </submittedName>
</protein>